<feature type="non-terminal residue" evidence="1">
    <location>
        <position position="1"/>
    </location>
</feature>
<protein>
    <submittedName>
        <fullName evidence="1">Uncharacterized protein</fullName>
    </submittedName>
</protein>
<proteinExistence type="predicted"/>
<dbReference type="EMBL" id="JAHRIP010051955">
    <property type="protein sequence ID" value="MEQ2301308.1"/>
    <property type="molecule type" value="Genomic_DNA"/>
</dbReference>
<keyword evidence="2" id="KW-1185">Reference proteome</keyword>
<sequence>RAVSPIQILSRSVWKRSVRWKEFFFYTDSDITGSLLSGWSRLMRFILKVPEKFVPDFHVVIHGCGSQQDDRQNIVSHSNGPINFFDWERGRVKHRKTETGV</sequence>
<accession>A0ABV0Z786</accession>
<reference evidence="1 2" key="1">
    <citation type="submission" date="2021-06" db="EMBL/GenBank/DDBJ databases">
        <authorList>
            <person name="Palmer J.M."/>
        </authorList>
    </citation>
    <scope>NUCLEOTIDE SEQUENCE [LARGE SCALE GENOMIC DNA]</scope>
    <source>
        <strain evidence="1 2">AS_MEX2019</strain>
        <tissue evidence="1">Muscle</tissue>
    </source>
</reference>
<organism evidence="1 2">
    <name type="scientific">Ameca splendens</name>
    <dbReference type="NCBI Taxonomy" id="208324"/>
    <lineage>
        <taxon>Eukaryota</taxon>
        <taxon>Metazoa</taxon>
        <taxon>Chordata</taxon>
        <taxon>Craniata</taxon>
        <taxon>Vertebrata</taxon>
        <taxon>Euteleostomi</taxon>
        <taxon>Actinopterygii</taxon>
        <taxon>Neopterygii</taxon>
        <taxon>Teleostei</taxon>
        <taxon>Neoteleostei</taxon>
        <taxon>Acanthomorphata</taxon>
        <taxon>Ovalentaria</taxon>
        <taxon>Atherinomorphae</taxon>
        <taxon>Cyprinodontiformes</taxon>
        <taxon>Goodeidae</taxon>
        <taxon>Ameca</taxon>
    </lineage>
</organism>
<comment type="caution">
    <text evidence="1">The sequence shown here is derived from an EMBL/GenBank/DDBJ whole genome shotgun (WGS) entry which is preliminary data.</text>
</comment>
<name>A0ABV0Z786_9TELE</name>
<gene>
    <name evidence="1" type="ORF">AMECASPLE_034588</name>
</gene>
<evidence type="ECO:0000313" key="1">
    <source>
        <dbReference type="EMBL" id="MEQ2301308.1"/>
    </source>
</evidence>
<dbReference type="Proteomes" id="UP001469553">
    <property type="component" value="Unassembled WGS sequence"/>
</dbReference>
<evidence type="ECO:0000313" key="2">
    <source>
        <dbReference type="Proteomes" id="UP001469553"/>
    </source>
</evidence>